<sequence length="256" mass="26002">MISSLLSWFTDPASWSGGDGIPSRLLEHVGYTVVVIVLAAAIAVPIGLGVGHTGRARWLVTVANSLRAVPTLGLLFAVALWLGPTIRGALAFTIPSICVLVLLAIPPLLAGTYAGIESVDPAARDAAEGVGMSSLQVLRQVELPNALPLLLSGLRSAVLQVVATATIAAYIGLGGLGRYLVDGIALGDYPTTAGGAILVAVLAVLLDGAIALVQRRVVSPGLRAGSRAVGGRGKDSGNAPVEATDTSLLDDPRVRA</sequence>
<feature type="transmembrane region" description="Helical" evidence="6">
    <location>
        <begin position="29"/>
        <end position="51"/>
    </location>
</feature>
<dbReference type="Pfam" id="PF00528">
    <property type="entry name" value="BPD_transp_1"/>
    <property type="match status" value="1"/>
</dbReference>
<feature type="domain" description="ABC transmembrane type-1" evidence="8">
    <location>
        <begin position="29"/>
        <end position="210"/>
    </location>
</feature>
<dbReference type="PANTHER" id="PTHR30177:SF33">
    <property type="entry name" value="POSSIBLE OSMOPROTECTANT (GLYCINE BETAINE_CARNITINE_CHOLINE_L-PROLINE) TRANSPORT INTEGRAL MEMBRANE PROTEIN ABC TRANSPORTER PROZ"/>
    <property type="match status" value="1"/>
</dbReference>
<dbReference type="AlphaFoldDB" id="A0A2N3YJ34"/>
<evidence type="ECO:0000256" key="5">
    <source>
        <dbReference type="ARBA" id="ARBA00023136"/>
    </source>
</evidence>
<dbReference type="InterPro" id="IPR000515">
    <property type="entry name" value="MetI-like"/>
</dbReference>
<evidence type="ECO:0000313" key="9">
    <source>
        <dbReference type="EMBL" id="PKW26861.1"/>
    </source>
</evidence>
<dbReference type="GO" id="GO:0055085">
    <property type="term" value="P:transmembrane transport"/>
    <property type="evidence" value="ECO:0007669"/>
    <property type="project" value="InterPro"/>
</dbReference>
<keyword evidence="4 6" id="KW-1133">Transmembrane helix</keyword>
<feature type="transmembrane region" description="Helical" evidence="6">
    <location>
        <begin position="193"/>
        <end position="213"/>
    </location>
</feature>
<comment type="caution">
    <text evidence="9">The sequence shown here is derived from an EMBL/GenBank/DDBJ whole genome shotgun (WGS) entry which is preliminary data.</text>
</comment>
<reference evidence="9 10" key="1">
    <citation type="submission" date="2017-12" db="EMBL/GenBank/DDBJ databases">
        <title>Sequencing the genomes of 1000 Actinobacteria strains.</title>
        <authorList>
            <person name="Klenk H.-P."/>
        </authorList>
    </citation>
    <scope>NUCLEOTIDE SEQUENCE [LARGE SCALE GENOMIC DNA]</scope>
    <source>
        <strain evidence="9 10">DSM 12806</strain>
    </source>
</reference>
<keyword evidence="2 6" id="KW-0813">Transport</keyword>
<evidence type="ECO:0000313" key="10">
    <source>
        <dbReference type="Proteomes" id="UP000233781"/>
    </source>
</evidence>
<dbReference type="Gene3D" id="1.10.3720.10">
    <property type="entry name" value="MetI-like"/>
    <property type="match status" value="1"/>
</dbReference>
<feature type="transmembrane region" description="Helical" evidence="6">
    <location>
        <begin position="58"/>
        <end position="82"/>
    </location>
</feature>
<comment type="similarity">
    <text evidence="6">Belongs to the binding-protein-dependent transport system permease family.</text>
</comment>
<dbReference type="EMBL" id="PJNE01000001">
    <property type="protein sequence ID" value="PKW26861.1"/>
    <property type="molecule type" value="Genomic_DNA"/>
</dbReference>
<evidence type="ECO:0000256" key="7">
    <source>
        <dbReference type="SAM" id="MobiDB-lite"/>
    </source>
</evidence>
<accession>A0A2N3YJ34</accession>
<evidence type="ECO:0000256" key="6">
    <source>
        <dbReference type="RuleBase" id="RU363032"/>
    </source>
</evidence>
<dbReference type="GO" id="GO:0005886">
    <property type="term" value="C:plasma membrane"/>
    <property type="evidence" value="ECO:0007669"/>
    <property type="project" value="UniProtKB-SubCell"/>
</dbReference>
<evidence type="ECO:0000259" key="8">
    <source>
        <dbReference type="PROSITE" id="PS50928"/>
    </source>
</evidence>
<dbReference type="GO" id="GO:0031460">
    <property type="term" value="P:glycine betaine transport"/>
    <property type="evidence" value="ECO:0007669"/>
    <property type="project" value="TreeGrafter"/>
</dbReference>
<evidence type="ECO:0000256" key="2">
    <source>
        <dbReference type="ARBA" id="ARBA00022448"/>
    </source>
</evidence>
<keyword evidence="10" id="KW-1185">Reference proteome</keyword>
<organism evidence="9 10">
    <name type="scientific">Phycicoccus duodecadis</name>
    <dbReference type="NCBI Taxonomy" id="173053"/>
    <lineage>
        <taxon>Bacteria</taxon>
        <taxon>Bacillati</taxon>
        <taxon>Actinomycetota</taxon>
        <taxon>Actinomycetes</taxon>
        <taxon>Micrococcales</taxon>
        <taxon>Intrasporangiaceae</taxon>
        <taxon>Phycicoccus</taxon>
    </lineage>
</organism>
<name>A0A2N3YJ34_9MICO</name>
<keyword evidence="3 6" id="KW-0812">Transmembrane</keyword>
<dbReference type="SUPFAM" id="SSF161098">
    <property type="entry name" value="MetI-like"/>
    <property type="match status" value="1"/>
</dbReference>
<gene>
    <name evidence="9" type="ORF">ATL31_1687</name>
</gene>
<dbReference type="RefSeq" id="WP_101395363.1">
    <property type="nucleotide sequence ID" value="NZ_PJNE01000001.1"/>
</dbReference>
<dbReference type="InterPro" id="IPR035906">
    <property type="entry name" value="MetI-like_sf"/>
</dbReference>
<feature type="transmembrane region" description="Helical" evidence="6">
    <location>
        <begin position="88"/>
        <end position="109"/>
    </location>
</feature>
<dbReference type="PANTHER" id="PTHR30177">
    <property type="entry name" value="GLYCINE BETAINE/L-PROLINE TRANSPORT SYSTEM PERMEASE PROTEIN PROW"/>
    <property type="match status" value="1"/>
</dbReference>
<feature type="region of interest" description="Disordered" evidence="7">
    <location>
        <begin position="224"/>
        <end position="256"/>
    </location>
</feature>
<evidence type="ECO:0000256" key="1">
    <source>
        <dbReference type="ARBA" id="ARBA00004141"/>
    </source>
</evidence>
<dbReference type="Proteomes" id="UP000233781">
    <property type="component" value="Unassembled WGS sequence"/>
</dbReference>
<feature type="transmembrane region" description="Helical" evidence="6">
    <location>
        <begin position="157"/>
        <end position="181"/>
    </location>
</feature>
<comment type="subcellular location">
    <subcellularLocation>
        <location evidence="6">Cell membrane</location>
        <topology evidence="6">Multi-pass membrane protein</topology>
    </subcellularLocation>
    <subcellularLocation>
        <location evidence="1">Membrane</location>
        <topology evidence="1">Multi-pass membrane protein</topology>
    </subcellularLocation>
</comment>
<dbReference type="PROSITE" id="PS50928">
    <property type="entry name" value="ABC_TM1"/>
    <property type="match status" value="1"/>
</dbReference>
<dbReference type="CDD" id="cd06261">
    <property type="entry name" value="TM_PBP2"/>
    <property type="match status" value="1"/>
</dbReference>
<dbReference type="OrthoDB" id="5244012at2"/>
<proteinExistence type="inferred from homology"/>
<keyword evidence="5 6" id="KW-0472">Membrane</keyword>
<evidence type="ECO:0000256" key="4">
    <source>
        <dbReference type="ARBA" id="ARBA00022989"/>
    </source>
</evidence>
<evidence type="ECO:0000256" key="3">
    <source>
        <dbReference type="ARBA" id="ARBA00022692"/>
    </source>
</evidence>
<protein>
    <submittedName>
        <fullName evidence="9">Osmoprotectant transport system permease protein</fullName>
    </submittedName>
</protein>
<dbReference type="InterPro" id="IPR051204">
    <property type="entry name" value="ABC_transp_perm/SBD"/>
</dbReference>